<feature type="chain" id="PRO_5031313783" evidence="7">
    <location>
        <begin position="30"/>
        <end position="134"/>
    </location>
</feature>
<dbReference type="SUPFAM" id="SSF46626">
    <property type="entry name" value="Cytochrome c"/>
    <property type="match status" value="1"/>
</dbReference>
<dbReference type="EMBL" id="JACICY010000003">
    <property type="protein sequence ID" value="MBB3860314.1"/>
    <property type="molecule type" value="Genomic_DNA"/>
</dbReference>
<keyword evidence="2 6" id="KW-0349">Heme</keyword>
<evidence type="ECO:0000256" key="3">
    <source>
        <dbReference type="ARBA" id="ARBA00022723"/>
    </source>
</evidence>
<dbReference type="InterPro" id="IPR002327">
    <property type="entry name" value="Cyt_c_1A/1B"/>
</dbReference>
<dbReference type="AlphaFoldDB" id="A0A7W6EW20"/>
<gene>
    <name evidence="9" type="ORF">GGQ88_001580</name>
</gene>
<keyword evidence="5 6" id="KW-0408">Iron</keyword>
<evidence type="ECO:0000313" key="10">
    <source>
        <dbReference type="Proteomes" id="UP000562395"/>
    </source>
</evidence>
<proteinExistence type="predicted"/>
<dbReference type="PANTHER" id="PTHR11961">
    <property type="entry name" value="CYTOCHROME C"/>
    <property type="match status" value="1"/>
</dbReference>
<reference evidence="9 10" key="1">
    <citation type="submission" date="2020-08" db="EMBL/GenBank/DDBJ databases">
        <title>Genomic Encyclopedia of Type Strains, Phase IV (KMG-IV): sequencing the most valuable type-strain genomes for metagenomic binning, comparative biology and taxonomic classification.</title>
        <authorList>
            <person name="Goeker M."/>
        </authorList>
    </citation>
    <scope>NUCLEOTIDE SEQUENCE [LARGE SCALE GENOMIC DNA]</scope>
    <source>
        <strain evidence="9 10">DSM 14552</strain>
    </source>
</reference>
<comment type="caution">
    <text evidence="9">The sequence shown here is derived from an EMBL/GenBank/DDBJ whole genome shotgun (WGS) entry which is preliminary data.</text>
</comment>
<dbReference type="Proteomes" id="UP000562395">
    <property type="component" value="Unassembled WGS sequence"/>
</dbReference>
<dbReference type="PRINTS" id="PR00604">
    <property type="entry name" value="CYTCHRMECIAB"/>
</dbReference>
<evidence type="ECO:0000256" key="2">
    <source>
        <dbReference type="ARBA" id="ARBA00022617"/>
    </source>
</evidence>
<feature type="domain" description="Cytochrome c" evidence="8">
    <location>
        <begin position="34"/>
        <end position="133"/>
    </location>
</feature>
<dbReference type="PROSITE" id="PS51007">
    <property type="entry name" value="CYTC"/>
    <property type="match status" value="1"/>
</dbReference>
<evidence type="ECO:0000256" key="5">
    <source>
        <dbReference type="ARBA" id="ARBA00023004"/>
    </source>
</evidence>
<evidence type="ECO:0000256" key="7">
    <source>
        <dbReference type="SAM" id="SignalP"/>
    </source>
</evidence>
<keyword evidence="4" id="KW-0249">Electron transport</keyword>
<evidence type="ECO:0000313" key="9">
    <source>
        <dbReference type="EMBL" id="MBB3860314.1"/>
    </source>
</evidence>
<dbReference type="InterPro" id="IPR009056">
    <property type="entry name" value="Cyt_c-like_dom"/>
</dbReference>
<keyword evidence="10" id="KW-1185">Reference proteome</keyword>
<evidence type="ECO:0000256" key="6">
    <source>
        <dbReference type="PROSITE-ProRule" id="PRU00433"/>
    </source>
</evidence>
<dbReference type="Gene3D" id="1.10.760.10">
    <property type="entry name" value="Cytochrome c-like domain"/>
    <property type="match status" value="1"/>
</dbReference>
<dbReference type="GO" id="GO:0009055">
    <property type="term" value="F:electron transfer activity"/>
    <property type="evidence" value="ECO:0007669"/>
    <property type="project" value="InterPro"/>
</dbReference>
<dbReference type="GO" id="GO:0020037">
    <property type="term" value="F:heme binding"/>
    <property type="evidence" value="ECO:0007669"/>
    <property type="project" value="InterPro"/>
</dbReference>
<evidence type="ECO:0000259" key="8">
    <source>
        <dbReference type="PROSITE" id="PS51007"/>
    </source>
</evidence>
<feature type="signal peptide" evidence="7">
    <location>
        <begin position="1"/>
        <end position="29"/>
    </location>
</feature>
<dbReference type="Pfam" id="PF00034">
    <property type="entry name" value="Cytochrom_C"/>
    <property type="match status" value="1"/>
</dbReference>
<evidence type="ECO:0000256" key="4">
    <source>
        <dbReference type="ARBA" id="ARBA00022982"/>
    </source>
</evidence>
<evidence type="ECO:0000256" key="1">
    <source>
        <dbReference type="ARBA" id="ARBA00022448"/>
    </source>
</evidence>
<keyword evidence="7" id="KW-0732">Signal</keyword>
<accession>A0A7W6EW20</accession>
<keyword evidence="3 6" id="KW-0479">Metal-binding</keyword>
<keyword evidence="1" id="KW-0813">Transport</keyword>
<dbReference type="GO" id="GO:0046872">
    <property type="term" value="F:metal ion binding"/>
    <property type="evidence" value="ECO:0007669"/>
    <property type="project" value="UniProtKB-KW"/>
</dbReference>
<sequence>MIKQTRLINRLAVLPIAALALVGVGSALAQSAAGDPVRGKSVYARCAACHDLNTGATRLGPSLKGVMGRTSGTMPNFNYSQAMKDKAIVWDATSLDAYLAAPSKTIPGNRMAFPPLANPQDRADLIAFLQQSAR</sequence>
<organism evidence="9 10">
    <name type="scientific">Novosphingobium hassiacum</name>
    <dbReference type="NCBI Taxonomy" id="173676"/>
    <lineage>
        <taxon>Bacteria</taxon>
        <taxon>Pseudomonadati</taxon>
        <taxon>Pseudomonadota</taxon>
        <taxon>Alphaproteobacteria</taxon>
        <taxon>Sphingomonadales</taxon>
        <taxon>Sphingomonadaceae</taxon>
        <taxon>Novosphingobium</taxon>
    </lineage>
</organism>
<dbReference type="InterPro" id="IPR036909">
    <property type="entry name" value="Cyt_c-like_dom_sf"/>
</dbReference>
<dbReference type="RefSeq" id="WP_183612589.1">
    <property type="nucleotide sequence ID" value="NZ_JACICY010000003.1"/>
</dbReference>
<name>A0A7W6EW20_9SPHN</name>
<protein>
    <submittedName>
        <fullName evidence="9">Cytochrome c</fullName>
    </submittedName>
</protein>